<evidence type="ECO:0000256" key="1">
    <source>
        <dbReference type="ARBA" id="ARBA00004651"/>
    </source>
</evidence>
<feature type="transmembrane region" description="Helical" evidence="9">
    <location>
        <begin position="122"/>
        <end position="142"/>
    </location>
</feature>
<feature type="transmembrane region" description="Helical" evidence="9">
    <location>
        <begin position="304"/>
        <end position="320"/>
    </location>
</feature>
<comment type="caution">
    <text evidence="12">The sequence shown here is derived from an EMBL/GenBank/DDBJ whole genome shotgun (WGS) entry which is preliminary data.</text>
</comment>
<sequence>MQDVLHCMPVDGSIPSRSARSGYHHRQSASTPPRQRRITRQLSMTGSTGKISYRPDVDGLRAIAVMSVVLFHLDFNALPGGFVGVDVFFVISGFLITKIIAAEIADGTFSFRQFYARRIRRILPVFFLVVAATIAAGSILLLPEDRNALLKSVQFALRFGANIYFSKSQGYFDLSSEEKPLLHLWSLSVEEQYYFIWPLLLVLLYATGRRLSGQAPQQKLIIGITAALTVAGFVFTQHAIETHAAKERLYFLLHARFGELMIGSLTAMLPPLPRDRKTLANVLAVCGMSGLLLALFAIDRHDAFPGYNALLPCLSAALLLHSGQSAHGEGTIASRMLGSRALVQIGLLSYSIYLWHWPILAFMRYVYGRYALPLTWSVAAVALMLALSCLSYLLLERKFKRMTMTFGRVVVAVFLVPVACLTVISIYGTGEATNAQNTQNEQLTTYGTDVCHGNFDMRCVRGDPETAPRILMFGDSHAASLNGFIDVVGRREHWSAMMVSASSCSPVFGFDEGVLPDYSREPCANLKKFVVDNLHKYDAVFIASYWPFHLGWTDTSADKDYVRKFKNTLETIAHSKPVYVFSDVPRLAITPARSAHFSTLRLHVERPQSREYARANETIRQIVLAVPNAHWIDIAAPLAGFDRFPDHGGLPMYLDAEHLNLHGSVALGERFSDAATILERTGPTQLSELR</sequence>
<evidence type="ECO:0000313" key="13">
    <source>
        <dbReference type="Proteomes" id="UP000285190"/>
    </source>
</evidence>
<feature type="transmembrane region" description="Helical" evidence="9">
    <location>
        <begin position="406"/>
        <end position="428"/>
    </location>
</feature>
<protein>
    <submittedName>
        <fullName evidence="12">Acyltransferase</fullName>
    </submittedName>
</protein>
<dbReference type="Proteomes" id="UP000285190">
    <property type="component" value="Unassembled WGS sequence"/>
</dbReference>
<evidence type="ECO:0000259" key="11">
    <source>
        <dbReference type="Pfam" id="PF19040"/>
    </source>
</evidence>
<dbReference type="GO" id="GO:0009103">
    <property type="term" value="P:lipopolysaccharide biosynthetic process"/>
    <property type="evidence" value="ECO:0007669"/>
    <property type="project" value="TreeGrafter"/>
</dbReference>
<dbReference type="PANTHER" id="PTHR23028:SF53">
    <property type="entry name" value="ACYL_TRANSF_3 DOMAIN-CONTAINING PROTEIN"/>
    <property type="match status" value="1"/>
</dbReference>
<dbReference type="GO" id="GO:0016747">
    <property type="term" value="F:acyltransferase activity, transferring groups other than amino-acyl groups"/>
    <property type="evidence" value="ECO:0007669"/>
    <property type="project" value="InterPro"/>
</dbReference>
<dbReference type="Pfam" id="PF19040">
    <property type="entry name" value="SGNH"/>
    <property type="match status" value="1"/>
</dbReference>
<feature type="domain" description="SGNH" evidence="11">
    <location>
        <begin position="451"/>
        <end position="672"/>
    </location>
</feature>
<keyword evidence="3 12" id="KW-0808">Transferase</keyword>
<dbReference type="InterPro" id="IPR043968">
    <property type="entry name" value="SGNH"/>
</dbReference>
<feature type="transmembrane region" description="Helical" evidence="9">
    <location>
        <begin position="192"/>
        <end position="208"/>
    </location>
</feature>
<dbReference type="InterPro" id="IPR036514">
    <property type="entry name" value="SGNH_hydro_sf"/>
</dbReference>
<evidence type="ECO:0000313" key="12">
    <source>
        <dbReference type="EMBL" id="RJG05062.1"/>
    </source>
</evidence>
<evidence type="ECO:0000256" key="6">
    <source>
        <dbReference type="ARBA" id="ARBA00023136"/>
    </source>
</evidence>
<feature type="transmembrane region" description="Helical" evidence="9">
    <location>
        <begin position="341"/>
        <end position="362"/>
    </location>
</feature>
<proteinExistence type="predicted"/>
<reference evidence="12 13" key="1">
    <citation type="submission" date="2018-09" db="EMBL/GenBank/DDBJ databases">
        <authorList>
            <person name="Zhu H."/>
        </authorList>
    </citation>
    <scope>NUCLEOTIDE SEQUENCE [LARGE SCALE GENOMIC DNA]</scope>
    <source>
        <strain evidence="12 13">K2R10-39</strain>
    </source>
</reference>
<feature type="transmembrane region" description="Helical" evidence="9">
    <location>
        <begin position="374"/>
        <end position="394"/>
    </location>
</feature>
<feature type="transmembrane region" description="Helical" evidence="9">
    <location>
        <begin position="220"/>
        <end position="240"/>
    </location>
</feature>
<dbReference type="SUPFAM" id="SSF52266">
    <property type="entry name" value="SGNH hydrolase"/>
    <property type="match status" value="1"/>
</dbReference>
<evidence type="ECO:0000256" key="8">
    <source>
        <dbReference type="SAM" id="MobiDB-lite"/>
    </source>
</evidence>
<evidence type="ECO:0000256" key="9">
    <source>
        <dbReference type="SAM" id="Phobius"/>
    </source>
</evidence>
<organism evidence="12 13">
    <name type="scientific">Noviherbaspirillum cavernae</name>
    <dbReference type="NCBI Taxonomy" id="2320862"/>
    <lineage>
        <taxon>Bacteria</taxon>
        <taxon>Pseudomonadati</taxon>
        <taxon>Pseudomonadota</taxon>
        <taxon>Betaproteobacteria</taxon>
        <taxon>Burkholderiales</taxon>
        <taxon>Oxalobacteraceae</taxon>
        <taxon>Noviherbaspirillum</taxon>
    </lineage>
</organism>
<dbReference type="PANTHER" id="PTHR23028">
    <property type="entry name" value="ACETYLTRANSFERASE"/>
    <property type="match status" value="1"/>
</dbReference>
<dbReference type="Pfam" id="PF01757">
    <property type="entry name" value="Acyl_transf_3"/>
    <property type="match status" value="1"/>
</dbReference>
<evidence type="ECO:0000259" key="10">
    <source>
        <dbReference type="Pfam" id="PF01757"/>
    </source>
</evidence>
<keyword evidence="13" id="KW-1185">Reference proteome</keyword>
<evidence type="ECO:0000256" key="4">
    <source>
        <dbReference type="ARBA" id="ARBA00022692"/>
    </source>
</evidence>
<feature type="transmembrane region" description="Helical" evidence="9">
    <location>
        <begin position="252"/>
        <end position="272"/>
    </location>
</feature>
<keyword evidence="7 12" id="KW-0012">Acyltransferase</keyword>
<evidence type="ECO:0000256" key="3">
    <source>
        <dbReference type="ARBA" id="ARBA00022679"/>
    </source>
</evidence>
<gene>
    <name evidence="12" type="ORF">D3870_02645</name>
</gene>
<feature type="domain" description="Acyltransferase 3" evidence="10">
    <location>
        <begin position="56"/>
        <end position="392"/>
    </location>
</feature>
<dbReference type="InterPro" id="IPR050879">
    <property type="entry name" value="Acyltransferase_3"/>
</dbReference>
<dbReference type="GO" id="GO:0005886">
    <property type="term" value="C:plasma membrane"/>
    <property type="evidence" value="ECO:0007669"/>
    <property type="project" value="UniProtKB-SubCell"/>
</dbReference>
<dbReference type="Gene3D" id="3.40.50.1110">
    <property type="entry name" value="SGNH hydrolase"/>
    <property type="match status" value="1"/>
</dbReference>
<evidence type="ECO:0000256" key="2">
    <source>
        <dbReference type="ARBA" id="ARBA00022475"/>
    </source>
</evidence>
<keyword evidence="2" id="KW-1003">Cell membrane</keyword>
<feature type="region of interest" description="Disordered" evidence="8">
    <location>
        <begin position="11"/>
        <end position="41"/>
    </location>
</feature>
<feature type="transmembrane region" description="Helical" evidence="9">
    <location>
        <begin position="279"/>
        <end position="298"/>
    </location>
</feature>
<feature type="transmembrane region" description="Helical" evidence="9">
    <location>
        <begin position="81"/>
        <end position="101"/>
    </location>
</feature>
<dbReference type="InterPro" id="IPR002656">
    <property type="entry name" value="Acyl_transf_3_dom"/>
</dbReference>
<keyword evidence="4 9" id="KW-0812">Transmembrane</keyword>
<evidence type="ECO:0000256" key="7">
    <source>
        <dbReference type="ARBA" id="ARBA00023315"/>
    </source>
</evidence>
<dbReference type="EMBL" id="QYUN01000002">
    <property type="protein sequence ID" value="RJG05062.1"/>
    <property type="molecule type" value="Genomic_DNA"/>
</dbReference>
<comment type="subcellular location">
    <subcellularLocation>
        <location evidence="1">Cell membrane</location>
        <topology evidence="1">Multi-pass membrane protein</topology>
    </subcellularLocation>
</comment>
<keyword evidence="5 9" id="KW-1133">Transmembrane helix</keyword>
<accession>A0A418WXY3</accession>
<keyword evidence="6 9" id="KW-0472">Membrane</keyword>
<dbReference type="AlphaFoldDB" id="A0A418WXY3"/>
<evidence type="ECO:0000256" key="5">
    <source>
        <dbReference type="ARBA" id="ARBA00022989"/>
    </source>
</evidence>
<name>A0A418WXY3_9BURK</name>
<dbReference type="GO" id="GO:0016788">
    <property type="term" value="F:hydrolase activity, acting on ester bonds"/>
    <property type="evidence" value="ECO:0007669"/>
    <property type="project" value="UniProtKB-ARBA"/>
</dbReference>